<dbReference type="EMBL" id="JACEIK010003584">
    <property type="protein sequence ID" value="MCD9642313.1"/>
    <property type="molecule type" value="Genomic_DNA"/>
</dbReference>
<organism evidence="1 2">
    <name type="scientific">Datura stramonium</name>
    <name type="common">Jimsonweed</name>
    <name type="synonym">Common thornapple</name>
    <dbReference type="NCBI Taxonomy" id="4076"/>
    <lineage>
        <taxon>Eukaryota</taxon>
        <taxon>Viridiplantae</taxon>
        <taxon>Streptophyta</taxon>
        <taxon>Embryophyta</taxon>
        <taxon>Tracheophyta</taxon>
        <taxon>Spermatophyta</taxon>
        <taxon>Magnoliopsida</taxon>
        <taxon>eudicotyledons</taxon>
        <taxon>Gunneridae</taxon>
        <taxon>Pentapetalae</taxon>
        <taxon>asterids</taxon>
        <taxon>lamiids</taxon>
        <taxon>Solanales</taxon>
        <taxon>Solanaceae</taxon>
        <taxon>Solanoideae</taxon>
        <taxon>Datureae</taxon>
        <taxon>Datura</taxon>
    </lineage>
</organism>
<keyword evidence="2" id="KW-1185">Reference proteome</keyword>
<comment type="caution">
    <text evidence="1">The sequence shown here is derived from an EMBL/GenBank/DDBJ whole genome shotgun (WGS) entry which is preliminary data.</text>
</comment>
<sequence>GAILPRVKFKSDSSEGVRHVCGMELRLHDTLHSTLRIIIWHPSSSEAPRQGHGTELMLCDTLRATLPVYSDEWLIHLWLRLRMIAVVCN</sequence>
<protein>
    <submittedName>
        <fullName evidence="1">Uncharacterized protein</fullName>
    </submittedName>
</protein>
<accession>A0ABS8V584</accession>
<dbReference type="Proteomes" id="UP000823775">
    <property type="component" value="Unassembled WGS sequence"/>
</dbReference>
<name>A0ABS8V584_DATST</name>
<proteinExistence type="predicted"/>
<reference evidence="1 2" key="1">
    <citation type="journal article" date="2021" name="BMC Genomics">
        <title>Datura genome reveals duplications of psychoactive alkaloid biosynthetic genes and high mutation rate following tissue culture.</title>
        <authorList>
            <person name="Rajewski A."/>
            <person name="Carter-House D."/>
            <person name="Stajich J."/>
            <person name="Litt A."/>
        </authorList>
    </citation>
    <scope>NUCLEOTIDE SEQUENCE [LARGE SCALE GENOMIC DNA]</scope>
    <source>
        <strain evidence="1">AR-01</strain>
    </source>
</reference>
<gene>
    <name evidence="1" type="ORF">HAX54_029024</name>
</gene>
<feature type="non-terminal residue" evidence="1">
    <location>
        <position position="1"/>
    </location>
</feature>
<evidence type="ECO:0000313" key="2">
    <source>
        <dbReference type="Proteomes" id="UP000823775"/>
    </source>
</evidence>
<evidence type="ECO:0000313" key="1">
    <source>
        <dbReference type="EMBL" id="MCD9642313.1"/>
    </source>
</evidence>